<dbReference type="PANTHER" id="PTHR23316">
    <property type="entry name" value="IMPORTIN ALPHA"/>
    <property type="match status" value="1"/>
</dbReference>
<evidence type="ECO:0000256" key="1">
    <source>
        <dbReference type="ARBA" id="ARBA00010394"/>
    </source>
</evidence>
<dbReference type="GO" id="GO:0015031">
    <property type="term" value="P:protein transport"/>
    <property type="evidence" value="ECO:0007669"/>
    <property type="project" value="UniProtKB-KW"/>
</dbReference>
<dbReference type="InterPro" id="IPR032413">
    <property type="entry name" value="Arm_3"/>
</dbReference>
<dbReference type="AlphaFoldDB" id="A0A8S4G5Q3"/>
<dbReference type="InterPro" id="IPR016024">
    <property type="entry name" value="ARM-type_fold"/>
</dbReference>
<evidence type="ECO:0000256" key="3">
    <source>
        <dbReference type="ARBA" id="ARBA00022927"/>
    </source>
</evidence>
<evidence type="ECO:0000313" key="4">
    <source>
        <dbReference type="EMBL" id="CAG9134328.1"/>
    </source>
</evidence>
<dbReference type="EMBL" id="CAJHNJ030000076">
    <property type="protein sequence ID" value="CAG9134328.1"/>
    <property type="molecule type" value="Genomic_DNA"/>
</dbReference>
<accession>A0A8S4G5Q3</accession>
<evidence type="ECO:0000256" key="2">
    <source>
        <dbReference type="ARBA" id="ARBA00022448"/>
    </source>
</evidence>
<dbReference type="Proteomes" id="UP000653454">
    <property type="component" value="Unassembled WGS sequence"/>
</dbReference>
<name>A0A8S4G5Q3_PLUXY</name>
<dbReference type="InterPro" id="IPR011989">
    <property type="entry name" value="ARM-like"/>
</dbReference>
<reference evidence="4" key="1">
    <citation type="submission" date="2020-11" db="EMBL/GenBank/DDBJ databases">
        <authorList>
            <person name="Whiteford S."/>
        </authorList>
    </citation>
    <scope>NUCLEOTIDE SEQUENCE</scope>
</reference>
<evidence type="ECO:0000313" key="5">
    <source>
        <dbReference type="Proteomes" id="UP000653454"/>
    </source>
</evidence>
<dbReference type="Gene3D" id="1.25.10.10">
    <property type="entry name" value="Leucine-rich Repeat Variant"/>
    <property type="match status" value="1"/>
</dbReference>
<gene>
    <name evidence="4" type="ORF">PLXY2_LOCUS12587</name>
</gene>
<keyword evidence="3" id="KW-0653">Protein transport</keyword>
<keyword evidence="5" id="KW-1185">Reference proteome</keyword>
<comment type="similarity">
    <text evidence="1">Belongs to the importin alpha family.</text>
</comment>
<protein>
    <submittedName>
        <fullName evidence="4">(diamondback moth) hypothetical protein</fullName>
    </submittedName>
</protein>
<proteinExistence type="inferred from homology"/>
<sequence>MGTSHTRTSDPKLSRECVIHRAAAVVLDGLTHLLQFLEPYTRLLASPDHRAAAVVLDGLTHLLQAADRYGQVEALCIRLEEIGALDKIEALQHHENEQIYKKVVHIMDTYFAETEDQAAPEATDDQYQFAAPSGENIQF</sequence>
<dbReference type="Pfam" id="PF16186">
    <property type="entry name" value="Arm_3"/>
    <property type="match status" value="1"/>
</dbReference>
<organism evidence="4 5">
    <name type="scientific">Plutella xylostella</name>
    <name type="common">Diamondback moth</name>
    <name type="synonym">Plutella maculipennis</name>
    <dbReference type="NCBI Taxonomy" id="51655"/>
    <lineage>
        <taxon>Eukaryota</taxon>
        <taxon>Metazoa</taxon>
        <taxon>Ecdysozoa</taxon>
        <taxon>Arthropoda</taxon>
        <taxon>Hexapoda</taxon>
        <taxon>Insecta</taxon>
        <taxon>Pterygota</taxon>
        <taxon>Neoptera</taxon>
        <taxon>Endopterygota</taxon>
        <taxon>Lepidoptera</taxon>
        <taxon>Glossata</taxon>
        <taxon>Ditrysia</taxon>
        <taxon>Yponomeutoidea</taxon>
        <taxon>Plutellidae</taxon>
        <taxon>Plutella</taxon>
    </lineage>
</organism>
<keyword evidence="2" id="KW-0813">Transport</keyword>
<comment type="caution">
    <text evidence="4">The sequence shown here is derived from an EMBL/GenBank/DDBJ whole genome shotgun (WGS) entry which is preliminary data.</text>
</comment>
<dbReference type="SUPFAM" id="SSF48371">
    <property type="entry name" value="ARM repeat"/>
    <property type="match status" value="1"/>
</dbReference>